<dbReference type="RefSeq" id="WP_132169555.1">
    <property type="nucleotide sequence ID" value="NZ_SMKX01000056.1"/>
</dbReference>
<dbReference type="SMART" id="SM00530">
    <property type="entry name" value="HTH_XRE"/>
    <property type="match status" value="1"/>
</dbReference>
<dbReference type="InterPro" id="IPR043917">
    <property type="entry name" value="DUF5753"/>
</dbReference>
<dbReference type="PROSITE" id="PS50943">
    <property type="entry name" value="HTH_CROC1"/>
    <property type="match status" value="1"/>
</dbReference>
<reference evidence="2 3" key="1">
    <citation type="submission" date="2019-03" db="EMBL/GenBank/DDBJ databases">
        <title>Draft genome sequences of novel Actinobacteria.</title>
        <authorList>
            <person name="Sahin N."/>
            <person name="Ay H."/>
            <person name="Saygin H."/>
        </authorList>
    </citation>
    <scope>NUCLEOTIDE SEQUENCE [LARGE SCALE GENOMIC DNA]</scope>
    <source>
        <strain evidence="2 3">JCM 13523</strain>
    </source>
</reference>
<dbReference type="Pfam" id="PF13560">
    <property type="entry name" value="HTH_31"/>
    <property type="match status" value="1"/>
</dbReference>
<proteinExistence type="predicted"/>
<sequence>MTQARSGSTVPRRQLGRQLRELRNQARMTAKAAAQAMDFSEAKLFRMEAGDVPMRSLEVERMCQIYGAPDDLTQAMAALARETKSKGWWHSYLDVVSENAAVYVGLESAASDLSAYQTDLIDGLFQTEAYARAVIAASHPEAELLTAERIDRITEMRLARRILLTRPTAPLAVRAVLGEAALRRPIGGRKAMAEQLDHLLELSELSNVEIRVVPLEASNHRGVGSGSFSILCYPSNGSGRLAEPPTVYVEGFLGMLYLDKPQEIERYEAAWTDIWAAALDVKSSQNFITKIGKELA</sequence>
<dbReference type="CDD" id="cd00093">
    <property type="entry name" value="HTH_XRE"/>
    <property type="match status" value="1"/>
</dbReference>
<evidence type="ECO:0000259" key="1">
    <source>
        <dbReference type="PROSITE" id="PS50943"/>
    </source>
</evidence>
<dbReference type="AlphaFoldDB" id="A0A4R4ZK89"/>
<gene>
    <name evidence="2" type="ORF">E1263_20060</name>
</gene>
<dbReference type="EMBL" id="SMKX01000056">
    <property type="protein sequence ID" value="TDD58214.1"/>
    <property type="molecule type" value="Genomic_DNA"/>
</dbReference>
<keyword evidence="3" id="KW-1185">Reference proteome</keyword>
<dbReference type="Gene3D" id="1.10.260.40">
    <property type="entry name" value="lambda repressor-like DNA-binding domains"/>
    <property type="match status" value="1"/>
</dbReference>
<evidence type="ECO:0000313" key="2">
    <source>
        <dbReference type="EMBL" id="TDD58214.1"/>
    </source>
</evidence>
<dbReference type="Proteomes" id="UP000295124">
    <property type="component" value="Unassembled WGS sequence"/>
</dbReference>
<dbReference type="InterPro" id="IPR001387">
    <property type="entry name" value="Cro/C1-type_HTH"/>
</dbReference>
<dbReference type="InterPro" id="IPR010982">
    <property type="entry name" value="Lambda_DNA-bd_dom_sf"/>
</dbReference>
<evidence type="ECO:0000313" key="3">
    <source>
        <dbReference type="Proteomes" id="UP000295124"/>
    </source>
</evidence>
<protein>
    <submittedName>
        <fullName evidence="2">XRE family transcriptional regulator</fullName>
    </submittedName>
</protein>
<organism evidence="2 3">
    <name type="scientific">Kribbella antibiotica</name>
    <dbReference type="NCBI Taxonomy" id="190195"/>
    <lineage>
        <taxon>Bacteria</taxon>
        <taxon>Bacillati</taxon>
        <taxon>Actinomycetota</taxon>
        <taxon>Actinomycetes</taxon>
        <taxon>Propionibacteriales</taxon>
        <taxon>Kribbellaceae</taxon>
        <taxon>Kribbella</taxon>
    </lineage>
</organism>
<comment type="caution">
    <text evidence="2">The sequence shown here is derived from an EMBL/GenBank/DDBJ whole genome shotgun (WGS) entry which is preliminary data.</text>
</comment>
<name>A0A4R4ZK89_9ACTN</name>
<dbReference type="SUPFAM" id="SSF47413">
    <property type="entry name" value="lambda repressor-like DNA-binding domains"/>
    <property type="match status" value="1"/>
</dbReference>
<feature type="domain" description="HTH cro/C1-type" evidence="1">
    <location>
        <begin position="19"/>
        <end position="72"/>
    </location>
</feature>
<dbReference type="OrthoDB" id="4285266at2"/>
<dbReference type="GO" id="GO:0003677">
    <property type="term" value="F:DNA binding"/>
    <property type="evidence" value="ECO:0007669"/>
    <property type="project" value="InterPro"/>
</dbReference>
<dbReference type="Pfam" id="PF19054">
    <property type="entry name" value="DUF5753"/>
    <property type="match status" value="1"/>
</dbReference>
<accession>A0A4R4ZK89</accession>